<keyword evidence="4 5" id="KW-0472">Membrane</keyword>
<keyword evidence="2 5" id="KW-0812">Transmembrane</keyword>
<dbReference type="EMBL" id="JAOVZV010000014">
    <property type="protein sequence ID" value="MCX8533159.1"/>
    <property type="molecule type" value="Genomic_DNA"/>
</dbReference>
<evidence type="ECO:0000256" key="3">
    <source>
        <dbReference type="ARBA" id="ARBA00022989"/>
    </source>
</evidence>
<name>A0ABT3Y4U1_9FLAO</name>
<evidence type="ECO:0000256" key="4">
    <source>
        <dbReference type="ARBA" id="ARBA00023136"/>
    </source>
</evidence>
<dbReference type="Proteomes" id="UP001070176">
    <property type="component" value="Unassembled WGS sequence"/>
</dbReference>
<evidence type="ECO:0000256" key="5">
    <source>
        <dbReference type="SAM" id="Phobius"/>
    </source>
</evidence>
<feature type="transmembrane region" description="Helical" evidence="5">
    <location>
        <begin position="57"/>
        <end position="79"/>
    </location>
</feature>
<organism evidence="7 8">
    <name type="scientific">Chryseobacterium luquanense</name>
    <dbReference type="NCBI Taxonomy" id="2983766"/>
    <lineage>
        <taxon>Bacteria</taxon>
        <taxon>Pseudomonadati</taxon>
        <taxon>Bacteroidota</taxon>
        <taxon>Flavobacteriia</taxon>
        <taxon>Flavobacteriales</taxon>
        <taxon>Weeksellaceae</taxon>
        <taxon>Chryseobacterium group</taxon>
        <taxon>Chryseobacterium</taxon>
    </lineage>
</organism>
<feature type="transmembrane region" description="Helical" evidence="5">
    <location>
        <begin position="174"/>
        <end position="192"/>
    </location>
</feature>
<feature type="transmembrane region" description="Helical" evidence="5">
    <location>
        <begin position="91"/>
        <end position="108"/>
    </location>
</feature>
<reference evidence="7" key="1">
    <citation type="submission" date="2022-10" db="EMBL/GenBank/DDBJ databases">
        <title>Chryseobacterium sp. nov., a novel bacterial species.</title>
        <authorList>
            <person name="Cao Y."/>
        </authorList>
    </citation>
    <scope>NUCLEOTIDE SEQUENCE</scope>
    <source>
        <strain evidence="7">KC 927</strain>
    </source>
</reference>
<protein>
    <submittedName>
        <fullName evidence="7">YIP1 family protein</fullName>
    </submittedName>
</protein>
<dbReference type="InterPro" id="IPR006977">
    <property type="entry name" value="Yip1_dom"/>
</dbReference>
<feature type="transmembrane region" description="Helical" evidence="5">
    <location>
        <begin position="20"/>
        <end position="37"/>
    </location>
</feature>
<comment type="caution">
    <text evidence="7">The sequence shown here is derived from an EMBL/GenBank/DDBJ whole genome shotgun (WGS) entry which is preliminary data.</text>
</comment>
<sequence>MKHMTLKTIFNPFEKFDEKILLAIGIIFFIITIPLSYFTESCFISIYRIAPFKTIHLYDLIIPTFISFAAMIAVLFLLGKVFYRKTRLIDIANAVLISQIPLIILIPLEKFDFIKQSIETVTNYQSHPTEIFPFVDFLVMILFTIANIGCLIYSVAIFYNGFKTATNIKKWQQTVIFCIVTFLTVILCQILNN</sequence>
<dbReference type="Pfam" id="PF04893">
    <property type="entry name" value="Yip1"/>
    <property type="match status" value="1"/>
</dbReference>
<evidence type="ECO:0000313" key="7">
    <source>
        <dbReference type="EMBL" id="MCX8533159.1"/>
    </source>
</evidence>
<gene>
    <name evidence="7" type="ORF">OEA66_12435</name>
</gene>
<evidence type="ECO:0000256" key="2">
    <source>
        <dbReference type="ARBA" id="ARBA00022692"/>
    </source>
</evidence>
<proteinExistence type="predicted"/>
<evidence type="ECO:0000259" key="6">
    <source>
        <dbReference type="Pfam" id="PF04893"/>
    </source>
</evidence>
<evidence type="ECO:0000256" key="1">
    <source>
        <dbReference type="ARBA" id="ARBA00004141"/>
    </source>
</evidence>
<accession>A0ABT3Y4U1</accession>
<keyword evidence="8" id="KW-1185">Reference proteome</keyword>
<keyword evidence="3 5" id="KW-1133">Transmembrane helix</keyword>
<evidence type="ECO:0000313" key="8">
    <source>
        <dbReference type="Proteomes" id="UP001070176"/>
    </source>
</evidence>
<comment type="subcellular location">
    <subcellularLocation>
        <location evidence="1">Membrane</location>
        <topology evidence="1">Multi-pass membrane protein</topology>
    </subcellularLocation>
</comment>
<feature type="domain" description="Yip1" evidence="6">
    <location>
        <begin position="26"/>
        <end position="187"/>
    </location>
</feature>
<feature type="transmembrane region" description="Helical" evidence="5">
    <location>
        <begin position="137"/>
        <end position="162"/>
    </location>
</feature>